<evidence type="ECO:0000313" key="2">
    <source>
        <dbReference type="Proteomes" id="UP000014500"/>
    </source>
</evidence>
<reference evidence="1" key="2">
    <citation type="submission" date="2015-02" db="UniProtKB">
        <authorList>
            <consortium name="EnsemblMetazoa"/>
        </authorList>
    </citation>
    <scope>IDENTIFICATION</scope>
</reference>
<dbReference type="EMBL" id="JH431116">
    <property type="status" value="NOT_ANNOTATED_CDS"/>
    <property type="molecule type" value="Genomic_DNA"/>
</dbReference>
<reference evidence="2" key="1">
    <citation type="submission" date="2011-05" db="EMBL/GenBank/DDBJ databases">
        <authorList>
            <person name="Richards S.R."/>
            <person name="Qu J."/>
            <person name="Jiang H."/>
            <person name="Jhangiani S.N."/>
            <person name="Agravi P."/>
            <person name="Goodspeed R."/>
            <person name="Gross S."/>
            <person name="Mandapat C."/>
            <person name="Jackson L."/>
            <person name="Mathew T."/>
            <person name="Pu L."/>
            <person name="Thornton R."/>
            <person name="Saada N."/>
            <person name="Wilczek-Boney K.B."/>
            <person name="Lee S."/>
            <person name="Kovar C."/>
            <person name="Wu Y."/>
            <person name="Scherer S.E."/>
            <person name="Worley K.C."/>
            <person name="Muzny D.M."/>
            <person name="Gibbs R."/>
        </authorList>
    </citation>
    <scope>NUCLEOTIDE SEQUENCE</scope>
    <source>
        <strain evidence="2">Brora</strain>
    </source>
</reference>
<dbReference type="AlphaFoldDB" id="T1IN24"/>
<dbReference type="EnsemblMetazoa" id="SMAR002394-RA">
    <property type="protein sequence ID" value="SMAR002394-PA"/>
    <property type="gene ID" value="SMAR002394"/>
</dbReference>
<keyword evidence="2" id="KW-1185">Reference proteome</keyword>
<proteinExistence type="predicted"/>
<dbReference type="Proteomes" id="UP000014500">
    <property type="component" value="Unassembled WGS sequence"/>
</dbReference>
<evidence type="ECO:0000313" key="1">
    <source>
        <dbReference type="EnsemblMetazoa" id="SMAR002394-PA"/>
    </source>
</evidence>
<name>T1IN24_STRMM</name>
<dbReference type="HOGENOM" id="CLU_1621114_0_0_1"/>
<sequence>MASEAQVTGKFVLSTAVKKLSPPSTEDKMISPLAINPQTPVQLTCFIYSELKRFSAVTMVIMVLPTDASSFPVENCYLMLKNPMLVRNKEEAVYTSQANRQASLPNKILFIGFMRNGKILAEGKPEEFLCHFNLPNLDDIYLKLCQDDLETSKQSDFNNGTIKD</sequence>
<accession>T1IN24</accession>
<organism evidence="1 2">
    <name type="scientific">Strigamia maritima</name>
    <name type="common">European centipede</name>
    <name type="synonym">Geophilus maritimus</name>
    <dbReference type="NCBI Taxonomy" id="126957"/>
    <lineage>
        <taxon>Eukaryota</taxon>
        <taxon>Metazoa</taxon>
        <taxon>Ecdysozoa</taxon>
        <taxon>Arthropoda</taxon>
        <taxon>Myriapoda</taxon>
        <taxon>Chilopoda</taxon>
        <taxon>Pleurostigmophora</taxon>
        <taxon>Geophilomorpha</taxon>
        <taxon>Linotaeniidae</taxon>
        <taxon>Strigamia</taxon>
    </lineage>
</organism>
<protein>
    <submittedName>
        <fullName evidence="1">Uncharacterized protein</fullName>
    </submittedName>
</protein>